<dbReference type="OrthoDB" id="9762853at2"/>
<comment type="caution">
    <text evidence="1">The sequence shown here is derived from an EMBL/GenBank/DDBJ whole genome shotgun (WGS) entry which is preliminary data.</text>
</comment>
<dbReference type="RefSeq" id="WP_106705346.1">
    <property type="nucleotide sequence ID" value="NZ_PXXU01000001.1"/>
</dbReference>
<evidence type="ECO:0000313" key="1">
    <source>
        <dbReference type="EMBL" id="PSJ18963.1"/>
    </source>
</evidence>
<protein>
    <recommendedName>
        <fullName evidence="3">Baseplate J-like protein</fullName>
    </recommendedName>
</protein>
<accession>A0A2P7NZQ6</accession>
<dbReference type="EMBL" id="PXXU01000001">
    <property type="protein sequence ID" value="PSJ18963.1"/>
    <property type="molecule type" value="Genomic_DNA"/>
</dbReference>
<name>A0A2P7NZQ6_9PROT</name>
<reference evidence="1 2" key="1">
    <citation type="submission" date="2018-03" db="EMBL/GenBank/DDBJ databases">
        <title>Draft genome of Nitrosomonas supralitoralis APG5.</title>
        <authorList>
            <person name="Urakawa H."/>
            <person name="Lopez J.V."/>
        </authorList>
    </citation>
    <scope>NUCLEOTIDE SEQUENCE [LARGE SCALE GENOMIC DNA]</scope>
    <source>
        <strain evidence="1 2">APG5</strain>
    </source>
</reference>
<organism evidence="1 2">
    <name type="scientific">Nitrosomonas supralitoralis</name>
    <dbReference type="NCBI Taxonomy" id="2116706"/>
    <lineage>
        <taxon>Bacteria</taxon>
        <taxon>Pseudomonadati</taxon>
        <taxon>Pseudomonadota</taxon>
        <taxon>Betaproteobacteria</taxon>
        <taxon>Nitrosomonadales</taxon>
        <taxon>Nitrosomonadaceae</taxon>
        <taxon>Nitrosomonas</taxon>
    </lineage>
</organism>
<gene>
    <name evidence="1" type="ORF">C7H79_00585</name>
</gene>
<dbReference type="Proteomes" id="UP000241912">
    <property type="component" value="Unassembled WGS sequence"/>
</dbReference>
<keyword evidence="2" id="KW-1185">Reference proteome</keyword>
<evidence type="ECO:0000313" key="2">
    <source>
        <dbReference type="Proteomes" id="UP000241912"/>
    </source>
</evidence>
<proteinExistence type="predicted"/>
<sequence>MHLPVNCLLHISDGKSQTKRLLQPLENDYFNLADMRFHTLLTMVIDYAQMMKFYNLRNEEEGTCEKFFSLDETVVIAAILAIDLSKLMAGGVVYKSYATDPSSRLFEALYAATSKEIGQHMVSACTVISLLDRWLQLLAHSKNEIGTELRKVLESVIIGLRKDLNTLWKYFSEHLAPETLKEVFPNVFALPVESYVDKTESAFTNVEIDTSDAMPIQSSYYALIKAIEMMQTSAARLLAASLLSKKHDPAAGLLFAFLQLFQKLQNKINRFTLNYVDFYYDQVLKAQTLDLVPDHVYLVIVPAQKYHKVLIPNNTEFLAGKDQNKQDIVYASLHDTLINDAKVNLIYTLFFKRDALSFPENKLNAPMVLNDHTDNPERQFASGCWQNVVPIQTELSADDQESIQDNPLFGASREGEQNIIKQHARMGFAVASKALCLQEGLRTIKITIKFVDFADGDIPITLEQCIQRIAGVMLSIEPNEVAKEIQQQQIFLKIFKEMFIISVTTENGWLDIAEYLPSYSGMDAQQETNSLSIIFILPRNFPPVTCYHRDIHGDGYETRLPVVRFILNPRNYLYAYDFLSKLGLAWINIEVAVKGCRTLQLHNNNGQLSAATPFAPFGPLPEVGSYLIVGSPEAANKQLTDFDIEIQWSGLPPGIGGFKTHYQGYEGFENADFLVSTSVLNQGKWQPKQVKSAAINSLFQIKSGLEGGNALSEYSTLSCYSVMPYWNSLDCQKLGTELNFTPATTEGFFKFTLIAPTQAFGHRDYPSALTEALTFNAKQKHIKLFRKLPNPPYTPIISSISVNYKARSKIALGRSEANCIAATQEKVIYLHPFGWEELTQNVAQVNTLLPKYLYSGNLFVGLKMSQQGGVITLYFHLRENSLPIERFDLKTIRWHYLANNHWVALNDKQILADSTQRFMKSGIVTVDVPADITQDNTILQKGYCWLKVSADHDLEKFCSVYSIYAQAIEVGRSSRNILTGDTIRLPVGTIVRARKSIPGIQVIKQIQPSFGGRLAEQRNHLRIRMSERLKHKNRALLPADYELLILEQFPQLYKVKCFPSMDPGFVATQRFSPGHLLIVAVPYLTQDKINTQKPLINGYLINEIKDFLKKLVSSFVTIHVINPVYEVVQVRCTVKLKNALLGGIYLNRLNQAISDFLSPWKDTIGYSRHFGWTINKYDIESFIQNLDYIDQVTNLSILRIAPKSEGYFDLFDSADKQELNTDVKVIAPLYPWSIVVPIRQHFIELYDGYYLIKPEITGIGELEIGSNFIVSE</sequence>
<dbReference type="AlphaFoldDB" id="A0A2P7NZQ6"/>
<evidence type="ECO:0008006" key="3">
    <source>
        <dbReference type="Google" id="ProtNLM"/>
    </source>
</evidence>